<comment type="subcellular location">
    <subcellularLocation>
        <location evidence="1">Nucleus</location>
        <location evidence="1">Nucleolus</location>
    </subcellularLocation>
</comment>
<dbReference type="PANTHER" id="PTHR14927:SF0">
    <property type="entry name" value="NUCLEOLAR PROTEIN 10"/>
    <property type="match status" value="1"/>
</dbReference>
<dbReference type="SUPFAM" id="SSF50978">
    <property type="entry name" value="WD40 repeat-like"/>
    <property type="match status" value="1"/>
</dbReference>
<keyword evidence="3" id="KW-0853">WD repeat</keyword>
<evidence type="ECO:0000259" key="9">
    <source>
        <dbReference type="Pfam" id="PF23098"/>
    </source>
</evidence>
<evidence type="ECO:0000256" key="4">
    <source>
        <dbReference type="ARBA" id="ARBA00022737"/>
    </source>
</evidence>
<feature type="domain" description="Nucleolar protein 10-like second" evidence="8">
    <location>
        <begin position="223"/>
        <end position="254"/>
    </location>
</feature>
<keyword evidence="5" id="KW-0539">Nucleus</keyword>
<comment type="similarity">
    <text evidence="2">Belongs to the WD repeat NOL10/ENP2 family.</text>
</comment>
<dbReference type="Gene3D" id="2.130.10.10">
    <property type="entry name" value="YVTN repeat-like/Quinoprotein amine dehydrogenase"/>
    <property type="match status" value="1"/>
</dbReference>
<evidence type="ECO:0000313" key="11">
    <source>
        <dbReference type="Proteomes" id="UP000267096"/>
    </source>
</evidence>
<dbReference type="EMBL" id="UYRR01031702">
    <property type="protein sequence ID" value="VDK52067.1"/>
    <property type="molecule type" value="Genomic_DNA"/>
</dbReference>
<dbReference type="OrthoDB" id="273340at2759"/>
<evidence type="ECO:0000256" key="5">
    <source>
        <dbReference type="ARBA" id="ARBA00023242"/>
    </source>
</evidence>
<feature type="compositionally biased region" description="Basic and acidic residues" evidence="6">
    <location>
        <begin position="345"/>
        <end position="367"/>
    </location>
</feature>
<dbReference type="WBParaSite" id="ASIM_0001491301-mRNA-1">
    <property type="protein sequence ID" value="ASIM_0001491301-mRNA-1"/>
    <property type="gene ID" value="ASIM_0001491301"/>
</dbReference>
<dbReference type="Proteomes" id="UP000267096">
    <property type="component" value="Unassembled WGS sequence"/>
</dbReference>
<organism evidence="12">
    <name type="scientific">Anisakis simplex</name>
    <name type="common">Herring worm</name>
    <dbReference type="NCBI Taxonomy" id="6269"/>
    <lineage>
        <taxon>Eukaryota</taxon>
        <taxon>Metazoa</taxon>
        <taxon>Ecdysozoa</taxon>
        <taxon>Nematoda</taxon>
        <taxon>Chromadorea</taxon>
        <taxon>Rhabditida</taxon>
        <taxon>Spirurina</taxon>
        <taxon>Ascaridomorpha</taxon>
        <taxon>Ascaridoidea</taxon>
        <taxon>Anisakidae</taxon>
        <taxon>Anisakis</taxon>
        <taxon>Anisakis simplex complex</taxon>
    </lineage>
</organism>
<feature type="domain" description="Nucleolar protein 10-like N-terminal" evidence="9">
    <location>
        <begin position="10"/>
        <end position="219"/>
    </location>
</feature>
<protein>
    <submittedName>
        <fullName evidence="12">NUC153 domain-containing protein</fullName>
    </submittedName>
</protein>
<evidence type="ECO:0000259" key="8">
    <source>
        <dbReference type="Pfam" id="PF23097"/>
    </source>
</evidence>
<dbReference type="PANTHER" id="PTHR14927">
    <property type="entry name" value="NUCLEOLAR PROTEIN 10"/>
    <property type="match status" value="1"/>
</dbReference>
<evidence type="ECO:0000256" key="6">
    <source>
        <dbReference type="SAM" id="MobiDB-lite"/>
    </source>
</evidence>
<feature type="domain" description="NUC153" evidence="7">
    <location>
        <begin position="293"/>
        <end position="319"/>
    </location>
</feature>
<evidence type="ECO:0000256" key="1">
    <source>
        <dbReference type="ARBA" id="ARBA00004604"/>
    </source>
</evidence>
<dbReference type="InterPro" id="IPR036322">
    <property type="entry name" value="WD40_repeat_dom_sf"/>
</dbReference>
<feature type="region of interest" description="Disordered" evidence="6">
    <location>
        <begin position="330"/>
        <end position="371"/>
    </location>
</feature>
<dbReference type="Pfam" id="PF23097">
    <property type="entry name" value="NOL10_2nd"/>
    <property type="match status" value="1"/>
</dbReference>
<dbReference type="InterPro" id="IPR056551">
    <property type="entry name" value="Beta-prop_NOL10_N"/>
</dbReference>
<keyword evidence="11" id="KW-1185">Reference proteome</keyword>
<reference evidence="10 11" key="2">
    <citation type="submission" date="2018-11" db="EMBL/GenBank/DDBJ databases">
        <authorList>
            <consortium name="Pathogen Informatics"/>
        </authorList>
    </citation>
    <scope>NUCLEOTIDE SEQUENCE [LARGE SCALE GENOMIC DNA]</scope>
</reference>
<dbReference type="InterPro" id="IPR040382">
    <property type="entry name" value="NOL10/Enp2"/>
</dbReference>
<evidence type="ECO:0000313" key="10">
    <source>
        <dbReference type="EMBL" id="VDK52067.1"/>
    </source>
</evidence>
<dbReference type="InterPro" id="IPR012580">
    <property type="entry name" value="NUC153"/>
</dbReference>
<name>A0A0M3K1Z9_ANISI</name>
<dbReference type="InterPro" id="IPR015943">
    <property type="entry name" value="WD40/YVTN_repeat-like_dom_sf"/>
</dbReference>
<dbReference type="GO" id="GO:0030686">
    <property type="term" value="C:90S preribosome"/>
    <property type="evidence" value="ECO:0007669"/>
    <property type="project" value="TreeGrafter"/>
</dbReference>
<accession>A0A0M3K1Z9</accession>
<dbReference type="InterPro" id="IPR056550">
    <property type="entry name" value="NOL10_2nd"/>
</dbReference>
<gene>
    <name evidence="10" type="ORF">ASIM_LOCUS14323</name>
</gene>
<evidence type="ECO:0000256" key="2">
    <source>
        <dbReference type="ARBA" id="ARBA00005264"/>
    </source>
</evidence>
<dbReference type="GO" id="GO:0032040">
    <property type="term" value="C:small-subunit processome"/>
    <property type="evidence" value="ECO:0007669"/>
    <property type="project" value="TreeGrafter"/>
</dbReference>
<sequence length="532" mass="61295">MVVYPQVNFSNEIYRLNLEQGQFLEPLQTASPSLTCCEFNEYHELFVTGTIDGHVEAWDHRDRSRVGILDCAPHALSDDFKNEIPQISAVKFKDALHLAVGTNTGKVLLYDIRSSRPLLIKDHQMGLAIRRIEFVKEHDLVLSMDSRVLKLWNENNGKPFAAIESGTSLSDFCRYPNSGLLFFANEAPKMLQYFIPSIGTAPKWCSYLETITEELEETEQPAVYDDYKFVTAQQLEDVGLSYLMGTNLVRAYMHARVNKELAVKLQTEMSLVDEKVDKRTKKKGKEASTVLTDQRFTSLFTNPDFEIDHDSEQFRLINPALKRLDEKKKRLARKRGEESDESDNEVDKKNNLDKEEDRLAKQQELQRRKARKPKGFKLIELDVGEDISQFVATSTDKTQKDSVETLGTMREKMSASGDDTREQTTTNIPFGGRQITYRLKQRGAAAARAQQMAEKQEEHLKERKELHRGTREITKTLKRLPGFRGCLHRQRSMRDHFSFLSSTLFDVNCSFVRVFGWMRVVDIAFIVKWLLE</sequence>
<dbReference type="Pfam" id="PF08159">
    <property type="entry name" value="NUC153"/>
    <property type="match status" value="1"/>
</dbReference>
<proteinExistence type="inferred from homology"/>
<evidence type="ECO:0000313" key="12">
    <source>
        <dbReference type="WBParaSite" id="ASIM_0001491301-mRNA-1"/>
    </source>
</evidence>
<keyword evidence="4" id="KW-0677">Repeat</keyword>
<dbReference type="GO" id="GO:0000462">
    <property type="term" value="P:maturation of SSU-rRNA from tricistronic rRNA transcript (SSU-rRNA, 5.8S rRNA, LSU-rRNA)"/>
    <property type="evidence" value="ECO:0007669"/>
    <property type="project" value="TreeGrafter"/>
</dbReference>
<dbReference type="Pfam" id="PF23098">
    <property type="entry name" value="Beta-prop_NOL10_N"/>
    <property type="match status" value="1"/>
</dbReference>
<reference evidence="12" key="1">
    <citation type="submission" date="2017-02" db="UniProtKB">
        <authorList>
            <consortium name="WormBaseParasite"/>
        </authorList>
    </citation>
    <scope>IDENTIFICATION</scope>
</reference>
<dbReference type="AlphaFoldDB" id="A0A0M3K1Z9"/>
<evidence type="ECO:0000259" key="7">
    <source>
        <dbReference type="Pfam" id="PF08159"/>
    </source>
</evidence>
<evidence type="ECO:0000256" key="3">
    <source>
        <dbReference type="ARBA" id="ARBA00022574"/>
    </source>
</evidence>